<name>A0A7C3EZN5_9CREN</name>
<gene>
    <name evidence="2" type="ORF">ENS19_02170</name>
</gene>
<protein>
    <submittedName>
        <fullName evidence="2">Uncharacterized protein</fullName>
    </submittedName>
</protein>
<accession>A0A7C3EZN5</accession>
<comment type="caution">
    <text evidence="2">The sequence shown here is derived from an EMBL/GenBank/DDBJ whole genome shotgun (WGS) entry which is preliminary data.</text>
</comment>
<dbReference type="EMBL" id="DSTX01000002">
    <property type="protein sequence ID" value="HFK20065.1"/>
    <property type="molecule type" value="Genomic_DNA"/>
</dbReference>
<keyword evidence="1" id="KW-1133">Transmembrane helix</keyword>
<sequence length="176" mass="19087">MNPKPRPVRPAKNNATLSERILSIYAFDVFLSVYIASRSLKLACTLACLSSTSRTNPFGRAMAMIRNGCPPAEALLRCAPSDQIGSEWLEAVVVGGGTDLASLQSEICAEMMKMILKAEDTMAFVIAASTLFPVVLSIAAILWGFSSSPWVFSIVLAQVSVFVVVQLWFKDLIPQI</sequence>
<feature type="transmembrane region" description="Helical" evidence="1">
    <location>
        <begin position="150"/>
        <end position="169"/>
    </location>
</feature>
<keyword evidence="1" id="KW-0472">Membrane</keyword>
<feature type="transmembrane region" description="Helical" evidence="1">
    <location>
        <begin position="121"/>
        <end position="144"/>
    </location>
</feature>
<organism evidence="2">
    <name type="scientific">Candidatus Methanomethylicus mesodigestus</name>
    <dbReference type="NCBI Taxonomy" id="1867258"/>
    <lineage>
        <taxon>Archaea</taxon>
        <taxon>Thermoproteota</taxon>
        <taxon>Methanosuratincolia</taxon>
        <taxon>Candidatus Methanomethylicales</taxon>
        <taxon>Candidatus Methanomethylicaceae</taxon>
        <taxon>Candidatus Methanomethylicus</taxon>
    </lineage>
</organism>
<evidence type="ECO:0000313" key="2">
    <source>
        <dbReference type="EMBL" id="HFK20065.1"/>
    </source>
</evidence>
<keyword evidence="1" id="KW-0812">Transmembrane</keyword>
<reference evidence="2" key="1">
    <citation type="journal article" date="2020" name="mSystems">
        <title>Genome- and Community-Level Interaction Insights into Carbon Utilization and Element Cycling Functions of Hydrothermarchaeota in Hydrothermal Sediment.</title>
        <authorList>
            <person name="Zhou Z."/>
            <person name="Liu Y."/>
            <person name="Xu W."/>
            <person name="Pan J."/>
            <person name="Luo Z.H."/>
            <person name="Li M."/>
        </authorList>
    </citation>
    <scope>NUCLEOTIDE SEQUENCE [LARGE SCALE GENOMIC DNA]</scope>
    <source>
        <strain evidence="2">SpSt-468</strain>
    </source>
</reference>
<evidence type="ECO:0000256" key="1">
    <source>
        <dbReference type="SAM" id="Phobius"/>
    </source>
</evidence>
<dbReference type="AlphaFoldDB" id="A0A7C3EZN5"/>
<proteinExistence type="predicted"/>